<evidence type="ECO:0000313" key="2">
    <source>
        <dbReference type="Proteomes" id="UP001320876"/>
    </source>
</evidence>
<reference evidence="1 2" key="1">
    <citation type="submission" date="2022-10" db="EMBL/GenBank/DDBJ databases">
        <title>Luteolibacter arcticus strain CCTCC AB 2014275, whole genome shotgun sequencing project.</title>
        <authorList>
            <person name="Zhao G."/>
            <person name="Shen L."/>
        </authorList>
    </citation>
    <scope>NUCLEOTIDE SEQUENCE [LARGE SCALE GENOMIC DNA]</scope>
    <source>
        <strain evidence="1 2">CCTCC AB 2014275</strain>
    </source>
</reference>
<protein>
    <submittedName>
        <fullName evidence="1">HPF/RaiA family ribosome-associated protein</fullName>
    </submittedName>
</protein>
<name>A0ABT3GSA2_9BACT</name>
<dbReference type="InterPro" id="IPR003489">
    <property type="entry name" value="RHF/RaiA"/>
</dbReference>
<gene>
    <name evidence="1" type="ORF">OKA05_27800</name>
</gene>
<organism evidence="1 2">
    <name type="scientific">Luteolibacter arcticus</name>
    <dbReference type="NCBI Taxonomy" id="1581411"/>
    <lineage>
        <taxon>Bacteria</taxon>
        <taxon>Pseudomonadati</taxon>
        <taxon>Verrucomicrobiota</taxon>
        <taxon>Verrucomicrobiia</taxon>
        <taxon>Verrucomicrobiales</taxon>
        <taxon>Verrucomicrobiaceae</taxon>
        <taxon>Luteolibacter</taxon>
    </lineage>
</organism>
<comment type="caution">
    <text evidence="1">The sequence shown here is derived from an EMBL/GenBank/DDBJ whole genome shotgun (WGS) entry which is preliminary data.</text>
</comment>
<dbReference type="Pfam" id="PF02482">
    <property type="entry name" value="Ribosomal_S30AE"/>
    <property type="match status" value="1"/>
</dbReference>
<dbReference type="EMBL" id="JAPDDT010000025">
    <property type="protein sequence ID" value="MCW1926387.1"/>
    <property type="molecule type" value="Genomic_DNA"/>
</dbReference>
<dbReference type="InterPro" id="IPR036567">
    <property type="entry name" value="RHF-like"/>
</dbReference>
<sequence length="111" mass="12161">MTEVAVTMMVQVNTDRHIHGSLELQEDVASIVEATLTNHASRTTRVEVHLSDQNSEKGGDADVRCAIEARLEGFQPLGVHHDAAALSDAVQGAADRLERMLEHHLGRLESR</sequence>
<evidence type="ECO:0000313" key="1">
    <source>
        <dbReference type="EMBL" id="MCW1926387.1"/>
    </source>
</evidence>
<accession>A0ABT3GSA2</accession>
<dbReference type="Gene3D" id="3.30.160.100">
    <property type="entry name" value="Ribosome hibernation promotion factor-like"/>
    <property type="match status" value="1"/>
</dbReference>
<keyword evidence="2" id="KW-1185">Reference proteome</keyword>
<dbReference type="RefSeq" id="WP_264490495.1">
    <property type="nucleotide sequence ID" value="NZ_JAPDDT010000025.1"/>
</dbReference>
<dbReference type="Proteomes" id="UP001320876">
    <property type="component" value="Unassembled WGS sequence"/>
</dbReference>
<dbReference type="SUPFAM" id="SSF69754">
    <property type="entry name" value="Ribosome binding protein Y (YfiA homologue)"/>
    <property type="match status" value="1"/>
</dbReference>
<proteinExistence type="predicted"/>